<gene>
    <name evidence="3" type="ORF">Apa02nite_043150</name>
</gene>
<dbReference type="Proteomes" id="UP000624709">
    <property type="component" value="Unassembled WGS sequence"/>
</dbReference>
<sequence length="288" mass="29957">MLQKIIIGYDGSPQAGAALAWTLTEADRTGAPVELLYADESPVWTPIGDGSSGPARPESYVVEVIGGMMERAVTAARRTHPMVEVTVKTVRAFPAPALIDRSRRARLVVIGARGHSAVTDLLGSVSSAVTAHAHCPVVVVRGDAPAAAPVVAGIDGSGLASPVLDLAAVQASARRVPLRVVRAWSPAAGIGTDGRQEARAVLERERGPFDALVTLVSDTFPEIKVEAEALVEHPAAALTRESDTAQLLVVGSRGLGPVRGLLLGSVSQHLLRHSACTVAVVHDTLMRA</sequence>
<feature type="domain" description="UspA" evidence="2">
    <location>
        <begin position="1"/>
        <end position="141"/>
    </location>
</feature>
<evidence type="ECO:0000256" key="1">
    <source>
        <dbReference type="ARBA" id="ARBA00008791"/>
    </source>
</evidence>
<dbReference type="Gene3D" id="3.40.50.620">
    <property type="entry name" value="HUPs"/>
    <property type="match status" value="2"/>
</dbReference>
<accession>A0ABQ4BC25</accession>
<dbReference type="SUPFAM" id="SSF52402">
    <property type="entry name" value="Adenine nucleotide alpha hydrolases-like"/>
    <property type="match status" value="2"/>
</dbReference>
<evidence type="ECO:0000259" key="2">
    <source>
        <dbReference type="Pfam" id="PF00582"/>
    </source>
</evidence>
<dbReference type="EMBL" id="BOMS01000057">
    <property type="protein sequence ID" value="GIE68207.1"/>
    <property type="molecule type" value="Genomic_DNA"/>
</dbReference>
<dbReference type="CDD" id="cd23659">
    <property type="entry name" value="USP_At3g01520-like"/>
    <property type="match status" value="1"/>
</dbReference>
<dbReference type="PANTHER" id="PTHR46268">
    <property type="entry name" value="STRESS RESPONSE PROTEIN NHAX"/>
    <property type="match status" value="1"/>
</dbReference>
<dbReference type="PANTHER" id="PTHR46268:SF6">
    <property type="entry name" value="UNIVERSAL STRESS PROTEIN UP12"/>
    <property type="match status" value="1"/>
</dbReference>
<reference evidence="3 4" key="1">
    <citation type="submission" date="2021-01" db="EMBL/GenBank/DDBJ databases">
        <title>Whole genome shotgun sequence of Actinoplanes palleronii NBRC 14916.</title>
        <authorList>
            <person name="Komaki H."/>
            <person name="Tamura T."/>
        </authorList>
    </citation>
    <scope>NUCLEOTIDE SEQUENCE [LARGE SCALE GENOMIC DNA]</scope>
    <source>
        <strain evidence="3 4">NBRC 14916</strain>
    </source>
</reference>
<dbReference type="InterPro" id="IPR006016">
    <property type="entry name" value="UspA"/>
</dbReference>
<proteinExistence type="inferred from homology"/>
<keyword evidence="4" id="KW-1185">Reference proteome</keyword>
<dbReference type="Pfam" id="PF00582">
    <property type="entry name" value="Usp"/>
    <property type="match status" value="2"/>
</dbReference>
<comment type="caution">
    <text evidence="3">The sequence shown here is derived from an EMBL/GenBank/DDBJ whole genome shotgun (WGS) entry which is preliminary data.</text>
</comment>
<protein>
    <submittedName>
        <fullName evidence="3">Universal stress protein</fullName>
    </submittedName>
</protein>
<dbReference type="InterPro" id="IPR006015">
    <property type="entry name" value="Universal_stress_UspA"/>
</dbReference>
<evidence type="ECO:0000313" key="4">
    <source>
        <dbReference type="Proteomes" id="UP000624709"/>
    </source>
</evidence>
<dbReference type="RefSeq" id="WP_067706104.1">
    <property type="nucleotide sequence ID" value="NZ_BAAATY010000003.1"/>
</dbReference>
<dbReference type="InterPro" id="IPR014729">
    <property type="entry name" value="Rossmann-like_a/b/a_fold"/>
</dbReference>
<comment type="similarity">
    <text evidence="1">Belongs to the universal stress protein A family.</text>
</comment>
<name>A0ABQ4BC25_9ACTN</name>
<dbReference type="PRINTS" id="PR01438">
    <property type="entry name" value="UNVRSLSTRESS"/>
</dbReference>
<evidence type="ECO:0000313" key="3">
    <source>
        <dbReference type="EMBL" id="GIE68207.1"/>
    </source>
</evidence>
<organism evidence="3 4">
    <name type="scientific">Actinoplanes palleronii</name>
    <dbReference type="NCBI Taxonomy" id="113570"/>
    <lineage>
        <taxon>Bacteria</taxon>
        <taxon>Bacillati</taxon>
        <taxon>Actinomycetota</taxon>
        <taxon>Actinomycetes</taxon>
        <taxon>Micromonosporales</taxon>
        <taxon>Micromonosporaceae</taxon>
        <taxon>Actinoplanes</taxon>
    </lineage>
</organism>
<feature type="domain" description="UspA" evidence="2">
    <location>
        <begin position="150"/>
        <end position="282"/>
    </location>
</feature>